<dbReference type="PROSITE" id="PS50893">
    <property type="entry name" value="ABC_TRANSPORTER_2"/>
    <property type="match status" value="1"/>
</dbReference>
<dbReference type="Gene3D" id="1.20.1560.10">
    <property type="entry name" value="ABC transporter type 1, transmembrane domain"/>
    <property type="match status" value="1"/>
</dbReference>
<dbReference type="eggNOG" id="COG1132">
    <property type="taxonomic scope" value="Bacteria"/>
</dbReference>
<dbReference type="RefSeq" id="WP_037327459.1">
    <property type="nucleotide sequence ID" value="NZ_JRMW01000032.1"/>
</dbReference>
<dbReference type="Pfam" id="PF00664">
    <property type="entry name" value="ABC_membrane"/>
    <property type="match status" value="1"/>
</dbReference>
<dbReference type="GO" id="GO:0015421">
    <property type="term" value="F:ABC-type oligopeptide transporter activity"/>
    <property type="evidence" value="ECO:0007669"/>
    <property type="project" value="TreeGrafter"/>
</dbReference>
<evidence type="ECO:0000259" key="9">
    <source>
        <dbReference type="PROSITE" id="PS50929"/>
    </source>
</evidence>
<evidence type="ECO:0000259" key="8">
    <source>
        <dbReference type="PROSITE" id="PS50893"/>
    </source>
</evidence>
<feature type="domain" description="ABC transmembrane type-1" evidence="9">
    <location>
        <begin position="22"/>
        <end position="303"/>
    </location>
</feature>
<evidence type="ECO:0000256" key="6">
    <source>
        <dbReference type="ARBA" id="ARBA00023136"/>
    </source>
</evidence>
<evidence type="ECO:0000256" key="2">
    <source>
        <dbReference type="ARBA" id="ARBA00022692"/>
    </source>
</evidence>
<dbReference type="GO" id="GO:0005524">
    <property type="term" value="F:ATP binding"/>
    <property type="evidence" value="ECO:0007669"/>
    <property type="project" value="UniProtKB-KW"/>
</dbReference>
<dbReference type="InterPro" id="IPR003439">
    <property type="entry name" value="ABC_transporter-like_ATP-bd"/>
</dbReference>
<accession>A0A095X3B7</accession>
<dbReference type="Gene3D" id="3.40.50.300">
    <property type="entry name" value="P-loop containing nucleotide triphosphate hydrolases"/>
    <property type="match status" value="1"/>
</dbReference>
<evidence type="ECO:0000256" key="5">
    <source>
        <dbReference type="ARBA" id="ARBA00022989"/>
    </source>
</evidence>
<keyword evidence="2 7" id="KW-0812">Transmembrane</keyword>
<keyword evidence="4" id="KW-0067">ATP-binding</keyword>
<evidence type="ECO:0000256" key="4">
    <source>
        <dbReference type="ARBA" id="ARBA00022840"/>
    </source>
</evidence>
<dbReference type="Pfam" id="PF00005">
    <property type="entry name" value="ABC_tran"/>
    <property type="match status" value="1"/>
</dbReference>
<dbReference type="Proteomes" id="UP000029579">
    <property type="component" value="Unassembled WGS sequence"/>
</dbReference>
<evidence type="ECO:0000313" key="11">
    <source>
        <dbReference type="Proteomes" id="UP000029579"/>
    </source>
</evidence>
<sequence length="586" mass="67186">MKNIRKLFKLIDTYRPGFTLRVIVTNLILGFLPLINIFAPKLIIDELMGQKRISYCLGLGLLVIVLGFIKEVTYRGLNNYLTLVFEDMSDKLTFKIAKKSLRLPIEKSDSKDIQDMMEQAHYAVWEMYTLYDIIVLVVSAVITGILSLGILVRLNPAIIILLILLVLINKKIVKLIKENELKYHGESVTEIRSYRFFADFAADLRYFKDVEIYDGQDLVLEKADIYHQNVIRSSTEYFNKNGIYTGIMNVSANGSIIFTLIYLTYKLIDKTISLANFTMYFNSLIQVINATNLIQQNYAKVISVNAQLEVFFNFLEMEEGLLDKGEITDIDTSKINIRFDNVSFKYPASESYVLKDATFKIKNGETLALVGKNGAGKSTIVKLLCKFYEPSEGTIYLNDIDIAKISTKKYYEILSPTFQDFRLFPFRISENITSKLKEEITDYEYKNMAKAFDLLNLSTWIDKQVEKENTFLTYLFSDKSVEPSGGIGQKLALARSIFHEGKFFIMDEPTSALDPRSEQEIFDNMLKISKGQTSLFISHRLSSTKYADRIIVCDDGKITENGTHDKLMKEDGLYKEMFTTQADLYV</sequence>
<evidence type="ECO:0000256" key="7">
    <source>
        <dbReference type="SAM" id="Phobius"/>
    </source>
</evidence>
<dbReference type="PANTHER" id="PTHR43394">
    <property type="entry name" value="ATP-DEPENDENT PERMEASE MDL1, MITOCHONDRIAL"/>
    <property type="match status" value="1"/>
</dbReference>
<proteinExistence type="predicted"/>
<evidence type="ECO:0000256" key="1">
    <source>
        <dbReference type="ARBA" id="ARBA00004651"/>
    </source>
</evidence>
<feature type="domain" description="ABC transporter" evidence="8">
    <location>
        <begin position="337"/>
        <end position="580"/>
    </location>
</feature>
<dbReference type="PANTHER" id="PTHR43394:SF1">
    <property type="entry name" value="ATP-BINDING CASSETTE SUB-FAMILY B MEMBER 10, MITOCHONDRIAL"/>
    <property type="match status" value="1"/>
</dbReference>
<dbReference type="SUPFAM" id="SSF90123">
    <property type="entry name" value="ABC transporter transmembrane region"/>
    <property type="match status" value="1"/>
</dbReference>
<dbReference type="GO" id="GO:0005886">
    <property type="term" value="C:plasma membrane"/>
    <property type="evidence" value="ECO:0007669"/>
    <property type="project" value="UniProtKB-SubCell"/>
</dbReference>
<evidence type="ECO:0000256" key="3">
    <source>
        <dbReference type="ARBA" id="ARBA00022741"/>
    </source>
</evidence>
<dbReference type="CDD" id="cd03228">
    <property type="entry name" value="ABCC_MRP_Like"/>
    <property type="match status" value="1"/>
</dbReference>
<dbReference type="SUPFAM" id="SSF52540">
    <property type="entry name" value="P-loop containing nucleoside triphosphate hydrolases"/>
    <property type="match status" value="1"/>
</dbReference>
<dbReference type="InterPro" id="IPR027417">
    <property type="entry name" value="P-loop_NTPase"/>
</dbReference>
<feature type="transmembrane region" description="Helical" evidence="7">
    <location>
        <begin position="52"/>
        <end position="69"/>
    </location>
</feature>
<protein>
    <submittedName>
        <fullName evidence="10">ABC transporter</fullName>
    </submittedName>
</protein>
<dbReference type="InterPro" id="IPR036640">
    <property type="entry name" value="ABC1_TM_sf"/>
</dbReference>
<keyword evidence="3" id="KW-0547">Nucleotide-binding</keyword>
<reference evidence="10 11" key="1">
    <citation type="submission" date="2014-07" db="EMBL/GenBank/DDBJ databases">
        <authorList>
            <person name="McCorrison J."/>
            <person name="Sanka R."/>
            <person name="Torralba M."/>
            <person name="Gillis M."/>
            <person name="Haft D.H."/>
            <person name="Methe B."/>
            <person name="Sutton G."/>
            <person name="Nelson K.E."/>
        </authorList>
    </citation>
    <scope>NUCLEOTIDE SEQUENCE [LARGE SCALE GENOMIC DNA]</scope>
    <source>
        <strain evidence="10 11">S7-1-13</strain>
    </source>
</reference>
<comment type="subcellular location">
    <subcellularLocation>
        <location evidence="1">Cell membrane</location>
        <topology evidence="1">Multi-pass membrane protein</topology>
    </subcellularLocation>
</comment>
<dbReference type="AlphaFoldDB" id="A0A095X3B7"/>
<dbReference type="PROSITE" id="PS50929">
    <property type="entry name" value="ABC_TM1F"/>
    <property type="match status" value="1"/>
</dbReference>
<dbReference type="EMBL" id="JRMW01000032">
    <property type="protein sequence ID" value="KGF04298.1"/>
    <property type="molecule type" value="Genomic_DNA"/>
</dbReference>
<feature type="transmembrane region" description="Helical" evidence="7">
    <location>
        <begin position="20"/>
        <end position="40"/>
    </location>
</feature>
<organism evidence="10 11">
    <name type="scientific">Anaerococcus lactolyticus S7-1-13</name>
    <dbReference type="NCBI Taxonomy" id="1284686"/>
    <lineage>
        <taxon>Bacteria</taxon>
        <taxon>Bacillati</taxon>
        <taxon>Bacillota</taxon>
        <taxon>Tissierellia</taxon>
        <taxon>Tissierellales</taxon>
        <taxon>Peptoniphilaceae</taxon>
        <taxon>Anaerococcus</taxon>
    </lineage>
</organism>
<feature type="transmembrane region" description="Helical" evidence="7">
    <location>
        <begin position="130"/>
        <end position="151"/>
    </location>
</feature>
<dbReference type="GO" id="GO:0016887">
    <property type="term" value="F:ATP hydrolysis activity"/>
    <property type="evidence" value="ECO:0007669"/>
    <property type="project" value="InterPro"/>
</dbReference>
<dbReference type="OrthoDB" id="9806127at2"/>
<dbReference type="InterPro" id="IPR003593">
    <property type="entry name" value="AAA+_ATPase"/>
</dbReference>
<feature type="transmembrane region" description="Helical" evidence="7">
    <location>
        <begin position="242"/>
        <end position="265"/>
    </location>
</feature>
<name>A0A095X3B7_9FIRM</name>
<feature type="transmembrane region" description="Helical" evidence="7">
    <location>
        <begin position="157"/>
        <end position="173"/>
    </location>
</feature>
<keyword evidence="6 7" id="KW-0472">Membrane</keyword>
<dbReference type="SMART" id="SM00382">
    <property type="entry name" value="AAA"/>
    <property type="match status" value="1"/>
</dbReference>
<comment type="caution">
    <text evidence="10">The sequence shown here is derived from an EMBL/GenBank/DDBJ whole genome shotgun (WGS) entry which is preliminary data.</text>
</comment>
<dbReference type="InterPro" id="IPR039421">
    <property type="entry name" value="Type_1_exporter"/>
</dbReference>
<dbReference type="InterPro" id="IPR011527">
    <property type="entry name" value="ABC1_TM_dom"/>
</dbReference>
<evidence type="ECO:0000313" key="10">
    <source>
        <dbReference type="EMBL" id="KGF04298.1"/>
    </source>
</evidence>
<gene>
    <name evidence="10" type="ORF">HMPREF1630_04610</name>
</gene>
<keyword evidence="5 7" id="KW-1133">Transmembrane helix</keyword>